<organism evidence="2 3">
    <name type="scientific">Janthinobacterium lividum</name>
    <dbReference type="NCBI Taxonomy" id="29581"/>
    <lineage>
        <taxon>Bacteria</taxon>
        <taxon>Pseudomonadati</taxon>
        <taxon>Pseudomonadota</taxon>
        <taxon>Betaproteobacteria</taxon>
        <taxon>Burkholderiales</taxon>
        <taxon>Oxalobacteraceae</taxon>
        <taxon>Janthinobacterium</taxon>
    </lineage>
</organism>
<evidence type="ECO:0000313" key="3">
    <source>
        <dbReference type="Proteomes" id="UP000662821"/>
    </source>
</evidence>
<dbReference type="Proteomes" id="UP000662821">
    <property type="component" value="Chromosome"/>
</dbReference>
<dbReference type="Gene3D" id="3.40.50.1460">
    <property type="match status" value="1"/>
</dbReference>
<dbReference type="InterPro" id="IPR029030">
    <property type="entry name" value="Caspase-like_dom_sf"/>
</dbReference>
<name>A0AAJ4MNK4_9BURK</name>
<evidence type="ECO:0000313" key="2">
    <source>
        <dbReference type="EMBL" id="QSX94193.1"/>
    </source>
</evidence>
<dbReference type="EMBL" id="CP071520">
    <property type="protein sequence ID" value="QSX94193.1"/>
    <property type="molecule type" value="Genomic_DNA"/>
</dbReference>
<sequence>MRVTLCVGCNSYDALPIEDLYGAEGDAQRMFEVLIADSFGGYSYEYSKLLLSPTLAEIREALRNLLSENGPIDTFTFYFAGHGSVKAGSFYMWGRDVAASSLSMTALSLSDVFRMIAEVTPTQTNIIVDACEGGGLINDLGVLLKADALGDAHTPGVTLFATSAQNEGAIEEDGAGCGTSALLDCIQGRDFVQDHSAALDLIEISKRVCSKLRASGQTPVVWGLNLSSAPRFCRNPFYSDTLSSIHTFVKDWTIKSEVDLSRNQYEELWSIYDSIESNWNPRSLANTVRPIFAELSDTPQVLASFALRLSSSLTQRAEASADQFRSAEVYAVLAVSLLPHLRAHEVIKVAEHIVDEVFKRLAVASKALNDALATNPFALLSAESPLPELYLLPIRVTKVLAWTALPPLFESESTQPINAAGALYAELLKRLLENYKFSITPVSDTQAAYWYVCLSALKKFGLISEAEEIFGIAFYGLVTNRGKLLHAYVTGEQVLDYILAVDSKDFSKVVSAIKRPNETLTVFLRLAPLFGLTEVVDESLWLLDDVSFSAYINSDSSSFGDQTMEGGENLAWGIGYDIFRTHELSKTWPMIEPPSTKLVQYLSIFAALLYPNRVPWQCFVADSIDDGNTLI</sequence>
<dbReference type="GO" id="GO:0004197">
    <property type="term" value="F:cysteine-type endopeptidase activity"/>
    <property type="evidence" value="ECO:0007669"/>
    <property type="project" value="InterPro"/>
</dbReference>
<evidence type="ECO:0000259" key="1">
    <source>
        <dbReference type="Pfam" id="PF00656"/>
    </source>
</evidence>
<gene>
    <name evidence="2" type="ORF">J3P46_15665</name>
</gene>
<dbReference type="AlphaFoldDB" id="A0AAJ4MNK4"/>
<dbReference type="Pfam" id="PF00656">
    <property type="entry name" value="Peptidase_C14"/>
    <property type="match status" value="1"/>
</dbReference>
<accession>A0AAJ4MNK4</accession>
<dbReference type="SUPFAM" id="SSF52129">
    <property type="entry name" value="Caspase-like"/>
    <property type="match status" value="1"/>
</dbReference>
<protein>
    <submittedName>
        <fullName evidence="2">Caspase family protein</fullName>
    </submittedName>
</protein>
<dbReference type="InterPro" id="IPR011600">
    <property type="entry name" value="Pept_C14_caspase"/>
</dbReference>
<dbReference type="GO" id="GO:0006508">
    <property type="term" value="P:proteolysis"/>
    <property type="evidence" value="ECO:0007669"/>
    <property type="project" value="InterPro"/>
</dbReference>
<proteinExistence type="predicted"/>
<reference evidence="2 3" key="1">
    <citation type="submission" date="2021-03" db="EMBL/GenBank/DDBJ databases">
        <title>Draft genome sequence of Janthinobacterium sp. strain PLB02 isolated from infected primmorphs (Lubomirskia baicalensis).</title>
        <authorList>
            <person name="Chernogor L.I."/>
            <person name="Belikov S.I."/>
            <person name="Petrushin I.S."/>
        </authorList>
    </citation>
    <scope>NUCLEOTIDE SEQUENCE [LARGE SCALE GENOMIC DNA]</scope>
    <source>
        <strain evidence="2 3">PLB02</strain>
    </source>
</reference>
<feature type="domain" description="Peptidase C14 caspase" evidence="1">
    <location>
        <begin position="2"/>
        <end position="220"/>
    </location>
</feature>
<dbReference type="RefSeq" id="WP_151095271.1">
    <property type="nucleotide sequence ID" value="NZ_CP071520.1"/>
</dbReference>